<reference evidence="3 4" key="1">
    <citation type="journal article" date="2020" name="J Geophys Res Biogeosci">
        <title>Magnetotaxis as an Adaptation to Enable Bacterial Shuttling of Microbial Sulfur and Sulfur Cycling Across Aquatic Oxic#Anoxic Interfaces.</title>
        <authorList>
            <person name="Li J."/>
            <person name="Liu P."/>
            <person name="Wang J."/>
            <person name="Roberts A.P."/>
            <person name="Pan Y."/>
        </authorList>
    </citation>
    <scope>NUCLEOTIDE SEQUENCE [LARGE SCALE GENOMIC DNA]</scope>
    <source>
        <strain evidence="3 4">MYR-1_YQ</strain>
    </source>
</reference>
<accession>A0ABS6RTZ9</accession>
<name>A0ABS6RTZ9_9BACT</name>
<evidence type="ECO:0000256" key="1">
    <source>
        <dbReference type="SAM" id="MobiDB-lite"/>
    </source>
</evidence>
<feature type="domain" description="Thioredoxin" evidence="2">
    <location>
        <begin position="49"/>
        <end position="264"/>
    </location>
</feature>
<dbReference type="InterPro" id="IPR018950">
    <property type="entry name" value="DiS-bond_isomerase_DsbC/G_N"/>
</dbReference>
<keyword evidence="4" id="KW-1185">Reference proteome</keyword>
<dbReference type="PANTHER" id="PTHR35272:SF3">
    <property type="entry name" value="THIOL:DISULFIDE INTERCHANGE PROTEIN DSBC"/>
    <property type="match status" value="1"/>
</dbReference>
<dbReference type="InterPro" id="IPR013766">
    <property type="entry name" value="Thioredoxin_domain"/>
</dbReference>
<dbReference type="InterPro" id="IPR033954">
    <property type="entry name" value="DiS-bond_Isoase_DsbC/G"/>
</dbReference>
<dbReference type="Pfam" id="PF10411">
    <property type="entry name" value="DsbC_N"/>
    <property type="match status" value="1"/>
</dbReference>
<dbReference type="RefSeq" id="WP_218250729.1">
    <property type="nucleotide sequence ID" value="NZ_JABXWD010000006.1"/>
</dbReference>
<sequence length="276" mass="30262">MKSTVAIVILLMVFLGIGCFYVTDEALAFGGCDENCASCHKLNVQEAGQLLKDFAPSATVEAVQQSPSKGLWEITINTGKNRVITYMDYSKENIIIGNIVKIKTKHNLTEDRLTEVNKVDASTIPLKNSLLMGASDAKIKLIVFTDPECPFCKQLHGELKTLVEKRKDISIHVILFPLTTIHPTSYKKTKAIACEKSLKLLDDAFAGKELPEPGCETSAIDDNIKLAEKLGLTGTPAVVMPDGRVLRGAFKADDLVREIDKGSNTPKETKKSNRKK</sequence>
<dbReference type="CDD" id="cd03020">
    <property type="entry name" value="DsbA_DsbC_DsbG"/>
    <property type="match status" value="1"/>
</dbReference>
<dbReference type="InterPro" id="IPR051470">
    <property type="entry name" value="Thiol:disulfide_interchange"/>
</dbReference>
<evidence type="ECO:0000313" key="3">
    <source>
        <dbReference type="EMBL" id="MBV6340107.1"/>
    </source>
</evidence>
<comment type="caution">
    <text evidence="3">The sequence shown here is derived from an EMBL/GenBank/DDBJ whole genome shotgun (WGS) entry which is preliminary data.</text>
</comment>
<dbReference type="EMBL" id="JABXWD010000006">
    <property type="protein sequence ID" value="MBV6340107.1"/>
    <property type="molecule type" value="Genomic_DNA"/>
</dbReference>
<gene>
    <name evidence="3" type="ORF">HWQ67_00775</name>
</gene>
<organism evidence="3 4">
    <name type="scientific">Candidatus Magnetobacterium casense</name>
    <dbReference type="NCBI Taxonomy" id="1455061"/>
    <lineage>
        <taxon>Bacteria</taxon>
        <taxon>Pseudomonadati</taxon>
        <taxon>Nitrospirota</taxon>
        <taxon>Thermodesulfovibrionia</taxon>
        <taxon>Thermodesulfovibrionales</taxon>
        <taxon>Candidatus Magnetobacteriaceae</taxon>
        <taxon>Candidatus Magnetobacterium</taxon>
    </lineage>
</organism>
<dbReference type="PROSITE" id="PS51352">
    <property type="entry name" value="THIOREDOXIN_2"/>
    <property type="match status" value="1"/>
</dbReference>
<proteinExistence type="predicted"/>
<dbReference type="Pfam" id="PF13098">
    <property type="entry name" value="Thioredoxin_2"/>
    <property type="match status" value="1"/>
</dbReference>
<dbReference type="Proteomes" id="UP001196980">
    <property type="component" value="Unassembled WGS sequence"/>
</dbReference>
<dbReference type="InterPro" id="IPR012336">
    <property type="entry name" value="Thioredoxin-like_fold"/>
</dbReference>
<evidence type="ECO:0000259" key="2">
    <source>
        <dbReference type="PROSITE" id="PS51352"/>
    </source>
</evidence>
<dbReference type="PANTHER" id="PTHR35272">
    <property type="entry name" value="THIOL:DISULFIDE INTERCHANGE PROTEIN DSBC-RELATED"/>
    <property type="match status" value="1"/>
</dbReference>
<dbReference type="PROSITE" id="PS51257">
    <property type="entry name" value="PROKAR_LIPOPROTEIN"/>
    <property type="match status" value="1"/>
</dbReference>
<protein>
    <submittedName>
        <fullName evidence="3">DsbC family protein</fullName>
    </submittedName>
</protein>
<evidence type="ECO:0000313" key="4">
    <source>
        <dbReference type="Proteomes" id="UP001196980"/>
    </source>
</evidence>
<feature type="region of interest" description="Disordered" evidence="1">
    <location>
        <begin position="257"/>
        <end position="276"/>
    </location>
</feature>